<sequence>MQGKHVGSPMYHYCPMQMNIQRVEQLKLLLENGG</sequence>
<comment type="caution">
    <text evidence="2">The sequence shown here is derived from an EMBL/GenBank/DDBJ whole genome shotgun (WGS) entry which is preliminary data.</text>
</comment>
<evidence type="ECO:0000313" key="3">
    <source>
        <dbReference type="Proteomes" id="UP001161697"/>
    </source>
</evidence>
<evidence type="ECO:0000313" key="2">
    <source>
        <dbReference type="EMBL" id="MDH1341475.1"/>
    </source>
</evidence>
<dbReference type="AlphaFoldDB" id="A0AA42U0Y5"/>
<dbReference type="Proteomes" id="UP001159292">
    <property type="component" value="Unassembled WGS sequence"/>
</dbReference>
<name>A0AA42U0Y5_ECTOL</name>
<protein>
    <submittedName>
        <fullName evidence="2">Uncharacterized protein</fullName>
    </submittedName>
</protein>
<dbReference type="EMBL" id="JAOCJE010000001">
    <property type="protein sequence ID" value="MDH1341475.1"/>
    <property type="molecule type" value="Genomic_DNA"/>
</dbReference>
<evidence type="ECO:0000313" key="1">
    <source>
        <dbReference type="EMBL" id="MDH0567899.1"/>
    </source>
</evidence>
<accession>A0AA42U0Y5</accession>
<reference evidence="2" key="1">
    <citation type="submission" date="2022-09" db="EMBL/GenBank/DDBJ databases">
        <title>Intensive care unit water sources are persistently colonized with multi-drug resistant bacteria and are the site of extensive horizontal gene transfer of antibiotic resistance genes.</title>
        <authorList>
            <person name="Diorio-Toth L."/>
        </authorList>
    </citation>
    <scope>NUCLEOTIDE SEQUENCE</scope>
    <source>
        <strain evidence="2">GD03704</strain>
        <strain evidence="1">GD04000</strain>
    </source>
</reference>
<proteinExistence type="predicted"/>
<dbReference type="Proteomes" id="UP001161697">
    <property type="component" value="Unassembled WGS sequence"/>
</dbReference>
<organism evidence="2 3">
    <name type="scientific">Ectopseudomonas oleovorans</name>
    <name type="common">Pseudomonas oleovorans</name>
    <dbReference type="NCBI Taxonomy" id="301"/>
    <lineage>
        <taxon>Bacteria</taxon>
        <taxon>Pseudomonadati</taxon>
        <taxon>Pseudomonadota</taxon>
        <taxon>Gammaproteobacteria</taxon>
        <taxon>Pseudomonadales</taxon>
        <taxon>Pseudomonadaceae</taxon>
        <taxon>Ectopseudomonas</taxon>
    </lineage>
</organism>
<gene>
    <name evidence="2" type="ORF">N5J11_20245</name>
    <name evidence="1" type="ORF">N7671_11805</name>
</gene>
<dbReference type="EMBL" id="JAOEET010000026">
    <property type="protein sequence ID" value="MDH0567899.1"/>
    <property type="molecule type" value="Genomic_DNA"/>
</dbReference>